<dbReference type="EMBL" id="WIWI01000024">
    <property type="protein sequence ID" value="MQT89548.1"/>
    <property type="molecule type" value="Genomic_DNA"/>
</dbReference>
<name>A0A6A7YKY9_9PSED</name>
<dbReference type="InterPro" id="IPR050109">
    <property type="entry name" value="HTH-type_TetR-like_transc_reg"/>
</dbReference>
<sequence length="220" mass="24628">MSGDAAVPELKKRRTRIDPELRRKAIIEATMQCITQYGHSGCTLERICAQAGISIGLIGHHFSSKEELMLSTYQALTDQLREETRKYLANQNGSSEDRLLAIIRSSFRGQIFNEFILTTWLGFWGAAVSSEQLRALNKKLYADYRKELEAVFNDIARENGTHIDAKSAALTITALIDGFWLEWALDHKAFSSKKAEKCCITTAHMFVKAAQQLAAMPPTG</sequence>
<gene>
    <name evidence="8" type="primary">betI</name>
    <name evidence="8" type="ORF">GHO39_10440</name>
    <name evidence="7" type="ORF">GHO40_02290</name>
</gene>
<dbReference type="InterPro" id="IPR039538">
    <property type="entry name" value="BetI_C"/>
</dbReference>
<reference evidence="9 10" key="1">
    <citation type="submission" date="2019-10" db="EMBL/GenBank/DDBJ databases">
        <title>Evaluation of single-gene subtyping targets for Pseudomonas.</title>
        <authorList>
            <person name="Reichler S.J."/>
            <person name="Orsi R.H."/>
            <person name="Wiedmann M."/>
            <person name="Martin N.H."/>
            <person name="Murphy S.I."/>
        </authorList>
    </citation>
    <scope>NUCLEOTIDE SEQUENCE [LARGE SCALE GENOMIC DNA]</scope>
    <source>
        <strain evidence="8 10">FSL R10-3254</strain>
        <strain evidence="7 9">FSL R10-3257</strain>
    </source>
</reference>
<dbReference type="Pfam" id="PF13977">
    <property type="entry name" value="TetR_C_6"/>
    <property type="match status" value="1"/>
</dbReference>
<dbReference type="InterPro" id="IPR009057">
    <property type="entry name" value="Homeodomain-like_sf"/>
</dbReference>
<dbReference type="InterPro" id="IPR001647">
    <property type="entry name" value="HTH_TetR"/>
</dbReference>
<accession>A0A6A7YKY9</accession>
<dbReference type="PANTHER" id="PTHR30055:SF234">
    <property type="entry name" value="HTH-TYPE TRANSCRIPTIONAL REGULATOR BETI"/>
    <property type="match status" value="1"/>
</dbReference>
<dbReference type="RefSeq" id="WP_153328142.1">
    <property type="nucleotide sequence ID" value="NZ_WIWI01000024.1"/>
</dbReference>
<keyword evidence="1" id="KW-0678">Repressor</keyword>
<dbReference type="InterPro" id="IPR036271">
    <property type="entry name" value="Tet_transcr_reg_TetR-rel_C_sf"/>
</dbReference>
<evidence type="ECO:0000256" key="2">
    <source>
        <dbReference type="ARBA" id="ARBA00023015"/>
    </source>
</evidence>
<feature type="DNA-binding region" description="H-T-H motif" evidence="5">
    <location>
        <begin position="43"/>
        <end position="62"/>
    </location>
</feature>
<protein>
    <submittedName>
        <fullName evidence="8">Transcriptional regulator BetI</fullName>
    </submittedName>
</protein>
<dbReference type="PRINTS" id="PR00455">
    <property type="entry name" value="HTHTETR"/>
</dbReference>
<evidence type="ECO:0000256" key="4">
    <source>
        <dbReference type="ARBA" id="ARBA00023163"/>
    </source>
</evidence>
<feature type="domain" description="HTH tetR-type" evidence="6">
    <location>
        <begin position="20"/>
        <end position="80"/>
    </location>
</feature>
<dbReference type="SUPFAM" id="SSF48498">
    <property type="entry name" value="Tetracyclin repressor-like, C-terminal domain"/>
    <property type="match status" value="1"/>
</dbReference>
<evidence type="ECO:0000313" key="9">
    <source>
        <dbReference type="Proteomes" id="UP000441404"/>
    </source>
</evidence>
<dbReference type="Pfam" id="PF00440">
    <property type="entry name" value="TetR_N"/>
    <property type="match status" value="1"/>
</dbReference>
<dbReference type="AlphaFoldDB" id="A0A6A7YKY9"/>
<evidence type="ECO:0000256" key="5">
    <source>
        <dbReference type="PROSITE-ProRule" id="PRU00335"/>
    </source>
</evidence>
<evidence type="ECO:0000259" key="6">
    <source>
        <dbReference type="PROSITE" id="PS50977"/>
    </source>
</evidence>
<keyword evidence="3 5" id="KW-0238">DNA-binding</keyword>
<dbReference type="GO" id="GO:0000976">
    <property type="term" value="F:transcription cis-regulatory region binding"/>
    <property type="evidence" value="ECO:0007669"/>
    <property type="project" value="TreeGrafter"/>
</dbReference>
<dbReference type="PANTHER" id="PTHR30055">
    <property type="entry name" value="HTH-TYPE TRANSCRIPTIONAL REGULATOR RUTR"/>
    <property type="match status" value="1"/>
</dbReference>
<organism evidence="8 10">
    <name type="scientific">Pseudomonas helleri</name>
    <dbReference type="NCBI Taxonomy" id="1608996"/>
    <lineage>
        <taxon>Bacteria</taxon>
        <taxon>Pseudomonadati</taxon>
        <taxon>Pseudomonadota</taxon>
        <taxon>Gammaproteobacteria</taxon>
        <taxon>Pseudomonadales</taxon>
        <taxon>Pseudomonadaceae</taxon>
        <taxon>Pseudomonas</taxon>
    </lineage>
</organism>
<keyword evidence="4" id="KW-0804">Transcription</keyword>
<dbReference type="SUPFAM" id="SSF46689">
    <property type="entry name" value="Homeodomain-like"/>
    <property type="match status" value="1"/>
</dbReference>
<evidence type="ECO:0000313" key="10">
    <source>
        <dbReference type="Proteomes" id="UP000489190"/>
    </source>
</evidence>
<comment type="caution">
    <text evidence="8">The sequence shown here is derived from an EMBL/GenBank/DDBJ whole genome shotgun (WGS) entry which is preliminary data.</text>
</comment>
<dbReference type="Proteomes" id="UP000489190">
    <property type="component" value="Unassembled WGS sequence"/>
</dbReference>
<keyword evidence="2" id="KW-0805">Transcription regulation</keyword>
<evidence type="ECO:0000256" key="1">
    <source>
        <dbReference type="ARBA" id="ARBA00022491"/>
    </source>
</evidence>
<dbReference type="EMBL" id="WIWJ01000003">
    <property type="protein sequence ID" value="MQT45568.1"/>
    <property type="molecule type" value="Genomic_DNA"/>
</dbReference>
<evidence type="ECO:0000256" key="3">
    <source>
        <dbReference type="ARBA" id="ARBA00023125"/>
    </source>
</evidence>
<evidence type="ECO:0000313" key="7">
    <source>
        <dbReference type="EMBL" id="MQT45568.1"/>
    </source>
</evidence>
<dbReference type="GO" id="GO:0003700">
    <property type="term" value="F:DNA-binding transcription factor activity"/>
    <property type="evidence" value="ECO:0007669"/>
    <property type="project" value="TreeGrafter"/>
</dbReference>
<dbReference type="Proteomes" id="UP000441404">
    <property type="component" value="Unassembled WGS sequence"/>
</dbReference>
<dbReference type="NCBIfam" id="NF001978">
    <property type="entry name" value="PRK00767.1"/>
    <property type="match status" value="1"/>
</dbReference>
<dbReference type="PROSITE" id="PS50977">
    <property type="entry name" value="HTH_TETR_2"/>
    <property type="match status" value="1"/>
</dbReference>
<evidence type="ECO:0000313" key="8">
    <source>
        <dbReference type="EMBL" id="MQT89548.1"/>
    </source>
</evidence>
<proteinExistence type="predicted"/>
<dbReference type="Gene3D" id="1.10.357.10">
    <property type="entry name" value="Tetracycline Repressor, domain 2"/>
    <property type="match status" value="1"/>
</dbReference>